<dbReference type="Proteomes" id="UP000752012">
    <property type="component" value="Unassembled WGS sequence"/>
</dbReference>
<dbReference type="RefSeq" id="WP_168009451.1">
    <property type="nucleotide sequence ID" value="NZ_JAATHJ010000043.1"/>
</dbReference>
<sequence>MIDQRQAVRDQLCRALEVDLMQEAAVRGVFYGGSVATGETDTWSDIDVRIVVDDASFSAFIAEKQVRPERWGNVLFYEDPGKHLPYTIIHYRSFVKIDCFYYRQSELKPDPFFRSIWVVYDPGETLAALKEQSAGTMREPSAEDVERWRGKVFAYLHEIRRRTERDEQYYARQCADMLSWSLAAGWLMGRGDMPDGFGNWSKLEGPRSRLTEMEQKQLQALGRLTEPMERARLFIPMFLSVHSRVCTALDMPEKRDWAEEICSMIDRSIES</sequence>
<evidence type="ECO:0000313" key="3">
    <source>
        <dbReference type="Proteomes" id="UP000752012"/>
    </source>
</evidence>
<accession>A0A969PXG5</accession>
<evidence type="ECO:0000259" key="1">
    <source>
        <dbReference type="Pfam" id="PF01909"/>
    </source>
</evidence>
<feature type="domain" description="Polymerase nucleotidyl transferase" evidence="1">
    <location>
        <begin position="26"/>
        <end position="57"/>
    </location>
</feature>
<dbReference type="SUPFAM" id="SSF81301">
    <property type="entry name" value="Nucleotidyltransferase"/>
    <property type="match status" value="1"/>
</dbReference>
<evidence type="ECO:0000313" key="2">
    <source>
        <dbReference type="EMBL" id="NJP39229.1"/>
    </source>
</evidence>
<proteinExistence type="predicted"/>
<dbReference type="InterPro" id="IPR043519">
    <property type="entry name" value="NT_sf"/>
</dbReference>
<dbReference type="InterPro" id="IPR002934">
    <property type="entry name" value="Polymerase_NTP_transf_dom"/>
</dbReference>
<dbReference type="Gene3D" id="3.30.460.10">
    <property type="entry name" value="Beta Polymerase, domain 2"/>
    <property type="match status" value="1"/>
</dbReference>
<reference evidence="2 3" key="1">
    <citation type="submission" date="2020-03" db="EMBL/GenBank/DDBJ databases">
        <title>Assessment of the enzymatic potential of alkaline-tolerant lipase obtained from Bacillus luteus H11 (technogenic soil) for the bioremediation of saline soils contaminated with petroleum substances.</title>
        <authorList>
            <person name="Kalwasinska A."/>
        </authorList>
    </citation>
    <scope>NUCLEOTIDE SEQUENCE [LARGE SCALE GENOMIC DNA]</scope>
    <source>
        <strain evidence="2 3">H11</strain>
    </source>
</reference>
<dbReference type="EMBL" id="JAATHJ010000043">
    <property type="protein sequence ID" value="NJP39229.1"/>
    <property type="molecule type" value="Genomic_DNA"/>
</dbReference>
<comment type="caution">
    <text evidence="2">The sequence shown here is derived from an EMBL/GenBank/DDBJ whole genome shotgun (WGS) entry which is preliminary data.</text>
</comment>
<protein>
    <recommendedName>
        <fullName evidence="1">Polymerase nucleotidyl transferase domain-containing protein</fullName>
    </recommendedName>
</protein>
<keyword evidence="3" id="KW-1185">Reference proteome</keyword>
<name>A0A969PXG5_9BACI</name>
<dbReference type="AlphaFoldDB" id="A0A969PXG5"/>
<dbReference type="GO" id="GO:0016779">
    <property type="term" value="F:nucleotidyltransferase activity"/>
    <property type="evidence" value="ECO:0007669"/>
    <property type="project" value="InterPro"/>
</dbReference>
<dbReference type="Pfam" id="PF01909">
    <property type="entry name" value="NTP_transf_2"/>
    <property type="match status" value="1"/>
</dbReference>
<organism evidence="2 3">
    <name type="scientific">Alkalicoccus luteus</name>
    <dbReference type="NCBI Taxonomy" id="1237094"/>
    <lineage>
        <taxon>Bacteria</taxon>
        <taxon>Bacillati</taxon>
        <taxon>Bacillota</taxon>
        <taxon>Bacilli</taxon>
        <taxon>Bacillales</taxon>
        <taxon>Bacillaceae</taxon>
        <taxon>Alkalicoccus</taxon>
    </lineage>
</organism>
<gene>
    <name evidence="2" type="ORF">HCN83_16790</name>
</gene>